<feature type="domain" description="FUZ/MON1/HPS1 first Longin" evidence="4">
    <location>
        <begin position="287"/>
        <end position="409"/>
    </location>
</feature>
<dbReference type="GeneID" id="116951121"/>
<accession>A0AAJ7TWP3</accession>
<dbReference type="Proteomes" id="UP001318040">
    <property type="component" value="Chromosome 42"/>
</dbReference>
<evidence type="ECO:0000256" key="1">
    <source>
        <dbReference type="ARBA" id="ARBA00008968"/>
    </source>
</evidence>
<dbReference type="GO" id="GO:0006623">
    <property type="term" value="P:protein targeting to vacuole"/>
    <property type="evidence" value="ECO:0007669"/>
    <property type="project" value="UniProtKB-UniRule"/>
</dbReference>
<comment type="function">
    <text evidence="2">Plays an important role in membrane trafficking through the secretory apparatus.</text>
</comment>
<dbReference type="Pfam" id="PF19037">
    <property type="entry name" value="Fuz_longin_2"/>
    <property type="match status" value="1"/>
</dbReference>
<keyword evidence="7" id="KW-1185">Reference proteome</keyword>
<dbReference type="PRINTS" id="PR01546">
    <property type="entry name" value="YEAST73DUF"/>
</dbReference>
<dbReference type="InterPro" id="IPR004353">
    <property type="entry name" value="Mon1"/>
</dbReference>
<sequence>MATLPQGNGHVPGEAPVPCICVALTSPPVPNCVAPRCARGDDAHLEEVPGFGEKWGDVDPPGGDAVASSAPHSRSPTSLPVTSEGAVHRSHCTAQDGREEAEEAEDMGVLAVPPSCAEGPPGSLAPPGPADGSPSRSESPAPGAMHHERSSMFLTVKTYADLLGCDDPGDAQPGATAAGDGSARQPRDAASVAVRPMAPLSDHTDGTVARPEAGDAAAGDDDDDEEDAGIVMSPHDADFLSESDASSERGAANGAEPDSAAAAAEEEAAAVRDGEDVTSAEWRQHRKHIFVLSEAGKPIYSRHGSEEALSSIMGVMLALVSFVQASRNAIRSIHTGTHVVVFLQRGPLVLVAVSRSRQSEQQLAQELQYVYSQILSVLTATQLNRVFQTKQSYDLRRLLAGTERFLDSLLDLMETDPCFLLSAVRCLPLPGSLRDSVSQSLQQAKDKDLVFSVILAKNHLVSMVRLKEQSLHPADLHLLLNLVSASRTSFSEGEVWLPICLPQFNPSGFFYAHVSYLDDACNLCLLLLCADREAFFTASDCRRRALERMRRQDALSGVLAALGSDSYSVAQTGIPDLRHFMYKCRSTSQFTSPELEAPYCSAESRQRLFDLYQQLHGRVHNASRPLKLIYHVRQQETLLAWVTSGFELYTCFSPLVTKAAAINAITKLLRWIKKEEERLFIMNPLTY</sequence>
<dbReference type="PANTHER" id="PTHR13027">
    <property type="entry name" value="SAND PROTEIN-RELATED"/>
    <property type="match status" value="1"/>
</dbReference>
<dbReference type="GO" id="GO:0016192">
    <property type="term" value="P:vesicle-mediated transport"/>
    <property type="evidence" value="ECO:0007669"/>
    <property type="project" value="InterPro"/>
</dbReference>
<dbReference type="GO" id="GO:0035658">
    <property type="term" value="C:Mon1-Ccz1 complex"/>
    <property type="evidence" value="ECO:0007669"/>
    <property type="project" value="TreeGrafter"/>
</dbReference>
<dbReference type="RefSeq" id="XP_032825433.1">
    <property type="nucleotide sequence ID" value="XM_032969542.1"/>
</dbReference>
<evidence type="ECO:0000313" key="11">
    <source>
        <dbReference type="RefSeq" id="XP_032825433.1"/>
    </source>
</evidence>
<feature type="domain" description="FUZ/MON1/HPS1 second Longin" evidence="5">
    <location>
        <begin position="447"/>
        <end position="546"/>
    </location>
</feature>
<name>A0AAJ7TWP3_PETMA</name>
<dbReference type="InterPro" id="IPR043971">
    <property type="entry name" value="FUZ/MON1/HPS1_longin_2"/>
</dbReference>
<dbReference type="RefSeq" id="XP_032825432.1">
    <property type="nucleotide sequence ID" value="XM_032969541.1"/>
</dbReference>
<feature type="domain" description="FUZ/MON1/HPS1 third Longin" evidence="6">
    <location>
        <begin position="576"/>
        <end position="676"/>
    </location>
</feature>
<reference evidence="8 9" key="1">
    <citation type="submission" date="2025-04" db="UniProtKB">
        <authorList>
            <consortium name="RefSeq"/>
        </authorList>
    </citation>
    <scope>IDENTIFICATION</scope>
    <source>
        <tissue evidence="8 9">Sperm</tissue>
    </source>
</reference>
<dbReference type="PANTHER" id="PTHR13027:SF7">
    <property type="entry name" value="VACUOLAR FUSION PROTEIN MON1 HOMOLOG"/>
    <property type="match status" value="1"/>
</dbReference>
<gene>
    <name evidence="8 9 10 11" type="primary">MON1A</name>
</gene>
<feature type="region of interest" description="Disordered" evidence="3">
    <location>
        <begin position="163"/>
        <end position="277"/>
    </location>
</feature>
<feature type="compositionally biased region" description="Low complexity" evidence="3">
    <location>
        <begin position="251"/>
        <end position="263"/>
    </location>
</feature>
<feature type="region of interest" description="Disordered" evidence="3">
    <location>
        <begin position="48"/>
        <end position="148"/>
    </location>
</feature>
<dbReference type="RefSeq" id="XP_032825431.1">
    <property type="nucleotide sequence ID" value="XM_032969540.1"/>
</dbReference>
<evidence type="ECO:0000313" key="8">
    <source>
        <dbReference type="RefSeq" id="XP_032825430.1"/>
    </source>
</evidence>
<dbReference type="InterPro" id="IPR043972">
    <property type="entry name" value="FUZ/MON1/HPS1_longin_1"/>
</dbReference>
<evidence type="ECO:0000256" key="3">
    <source>
        <dbReference type="SAM" id="MobiDB-lite"/>
    </source>
</evidence>
<feature type="compositionally biased region" description="Polar residues" evidence="3">
    <location>
        <begin position="70"/>
        <end position="81"/>
    </location>
</feature>
<evidence type="ECO:0000256" key="2">
    <source>
        <dbReference type="RuleBase" id="RU367048"/>
    </source>
</evidence>
<dbReference type="RefSeq" id="XP_032825430.1">
    <property type="nucleotide sequence ID" value="XM_032969539.1"/>
</dbReference>
<dbReference type="InterPro" id="IPR043970">
    <property type="entry name" value="FUZ/MON1/HPS1_longin_3"/>
</dbReference>
<protein>
    <recommendedName>
        <fullName evidence="2">Vacuolar fusion protein MON1 homolog</fullName>
    </recommendedName>
</protein>
<evidence type="ECO:0000259" key="5">
    <source>
        <dbReference type="Pfam" id="PF19037"/>
    </source>
</evidence>
<evidence type="ECO:0000259" key="6">
    <source>
        <dbReference type="Pfam" id="PF19038"/>
    </source>
</evidence>
<dbReference type="KEGG" id="pmrn:116951121"/>
<evidence type="ECO:0000313" key="10">
    <source>
        <dbReference type="RefSeq" id="XP_032825432.1"/>
    </source>
</evidence>
<dbReference type="AlphaFoldDB" id="A0AAJ7TWP3"/>
<evidence type="ECO:0000259" key="4">
    <source>
        <dbReference type="Pfam" id="PF19036"/>
    </source>
</evidence>
<evidence type="ECO:0000313" key="9">
    <source>
        <dbReference type="RefSeq" id="XP_032825431.1"/>
    </source>
</evidence>
<dbReference type="Pfam" id="PF19038">
    <property type="entry name" value="Fuz_longin_3"/>
    <property type="match status" value="1"/>
</dbReference>
<comment type="similarity">
    <text evidence="1 2">Belongs to the MON1/SAND family.</text>
</comment>
<evidence type="ECO:0000313" key="7">
    <source>
        <dbReference type="Proteomes" id="UP001318040"/>
    </source>
</evidence>
<organism evidence="7 10">
    <name type="scientific">Petromyzon marinus</name>
    <name type="common">Sea lamprey</name>
    <dbReference type="NCBI Taxonomy" id="7757"/>
    <lineage>
        <taxon>Eukaryota</taxon>
        <taxon>Metazoa</taxon>
        <taxon>Chordata</taxon>
        <taxon>Craniata</taxon>
        <taxon>Vertebrata</taxon>
        <taxon>Cyclostomata</taxon>
        <taxon>Hyperoartia</taxon>
        <taxon>Petromyzontiformes</taxon>
        <taxon>Petromyzontidae</taxon>
        <taxon>Petromyzon</taxon>
    </lineage>
</organism>
<dbReference type="CTD" id="84315"/>
<feature type="compositionally biased region" description="Acidic residues" evidence="3">
    <location>
        <begin position="218"/>
        <end position="228"/>
    </location>
</feature>
<proteinExistence type="inferred from homology"/>
<dbReference type="Pfam" id="PF19036">
    <property type="entry name" value="Fuz_longin_1"/>
    <property type="match status" value="1"/>
</dbReference>